<dbReference type="InterPro" id="IPR004089">
    <property type="entry name" value="MCPsignal_dom"/>
</dbReference>
<evidence type="ECO:0000256" key="4">
    <source>
        <dbReference type="ARBA" id="ARBA00022500"/>
    </source>
</evidence>
<dbReference type="Proteomes" id="UP000435323">
    <property type="component" value="Unassembled WGS sequence"/>
</dbReference>
<dbReference type="Gene3D" id="3.30.450.20">
    <property type="entry name" value="PAS domain"/>
    <property type="match status" value="2"/>
</dbReference>
<dbReference type="SUPFAM" id="SSF103190">
    <property type="entry name" value="Sensory domain-like"/>
    <property type="match status" value="1"/>
</dbReference>
<name>A0A6I3YGS2_ALIFS</name>
<dbReference type="InterPro" id="IPR033479">
    <property type="entry name" value="dCache_1"/>
</dbReference>
<evidence type="ECO:0000256" key="1">
    <source>
        <dbReference type="ARBA" id="ARBA00004533"/>
    </source>
</evidence>
<comment type="similarity">
    <text evidence="9">Belongs to the methyl-accepting chemotaxis (MCP) protein family.</text>
</comment>
<evidence type="ECO:0000256" key="9">
    <source>
        <dbReference type="ARBA" id="ARBA00029447"/>
    </source>
</evidence>
<dbReference type="CDD" id="cd11386">
    <property type="entry name" value="MCP_signal"/>
    <property type="match status" value="1"/>
</dbReference>
<evidence type="ECO:0000256" key="10">
    <source>
        <dbReference type="SAM" id="Phobius"/>
    </source>
</evidence>
<keyword evidence="6 10" id="KW-1133">Transmembrane helix</keyword>
<dbReference type="Pfam" id="PF00015">
    <property type="entry name" value="MCPsignal"/>
    <property type="match status" value="1"/>
</dbReference>
<reference evidence="11 12" key="1">
    <citation type="submission" date="2019-11" db="EMBL/GenBank/DDBJ databases">
        <title>Using colonization assays and comparative genomics to discover symbiosis behaviors and factors in Vibrio fischeri.</title>
        <authorList>
            <person name="Bongrand C."/>
            <person name="Moriano-Gutierrez S."/>
            <person name="Arevalo P."/>
            <person name="Mcfall-Ngai M."/>
            <person name="Visick K."/>
            <person name="Polz M.F."/>
            <person name="Ruby E.G."/>
        </authorList>
    </citation>
    <scope>NUCLEOTIDE SEQUENCE [LARGE SCALE GENOMIC DNA]</scope>
    <source>
        <strain evidence="12">emors.3.2</strain>
    </source>
</reference>
<evidence type="ECO:0000256" key="8">
    <source>
        <dbReference type="ARBA" id="ARBA00023224"/>
    </source>
</evidence>
<dbReference type="SMART" id="SM00304">
    <property type="entry name" value="HAMP"/>
    <property type="match status" value="1"/>
</dbReference>
<comment type="caution">
    <text evidence="11">The sequence shown here is derived from an EMBL/GenBank/DDBJ whole genome shotgun (WGS) entry which is preliminary data.</text>
</comment>
<dbReference type="InterPro" id="IPR003660">
    <property type="entry name" value="HAMP_dom"/>
</dbReference>
<dbReference type="AlphaFoldDB" id="A0A6I3YGS2"/>
<proteinExistence type="inferred from homology"/>
<dbReference type="CDD" id="cd12912">
    <property type="entry name" value="PDC2_MCP_like"/>
    <property type="match status" value="1"/>
</dbReference>
<evidence type="ECO:0000313" key="11">
    <source>
        <dbReference type="EMBL" id="MUK44238.1"/>
    </source>
</evidence>
<dbReference type="SMART" id="SM00283">
    <property type="entry name" value="MA"/>
    <property type="match status" value="1"/>
</dbReference>
<evidence type="ECO:0000313" key="12">
    <source>
        <dbReference type="Proteomes" id="UP000435323"/>
    </source>
</evidence>
<dbReference type="GO" id="GO:0006935">
    <property type="term" value="P:chemotaxis"/>
    <property type="evidence" value="ECO:0007669"/>
    <property type="project" value="UniProtKB-KW"/>
</dbReference>
<protein>
    <submittedName>
        <fullName evidence="11">HAMP domain-containing protein</fullName>
    </submittedName>
</protein>
<dbReference type="EMBL" id="WOBO01000004">
    <property type="protein sequence ID" value="MUK44238.1"/>
    <property type="molecule type" value="Genomic_DNA"/>
</dbReference>
<evidence type="ECO:0000256" key="6">
    <source>
        <dbReference type="ARBA" id="ARBA00022989"/>
    </source>
</evidence>
<dbReference type="PANTHER" id="PTHR32089">
    <property type="entry name" value="METHYL-ACCEPTING CHEMOTAXIS PROTEIN MCPB"/>
    <property type="match status" value="1"/>
</dbReference>
<keyword evidence="5 10" id="KW-0812">Transmembrane</keyword>
<gene>
    <name evidence="11" type="ORF">GNP77_02485</name>
</gene>
<dbReference type="PROSITE" id="PS50885">
    <property type="entry name" value="HAMP"/>
    <property type="match status" value="1"/>
</dbReference>
<keyword evidence="4" id="KW-0145">Chemotaxis</keyword>
<dbReference type="InterPro" id="IPR029151">
    <property type="entry name" value="Sensor-like_sf"/>
</dbReference>
<feature type="transmembrane region" description="Helical" evidence="10">
    <location>
        <begin position="54"/>
        <end position="76"/>
    </location>
</feature>
<dbReference type="GO" id="GO:0005886">
    <property type="term" value="C:plasma membrane"/>
    <property type="evidence" value="ECO:0007669"/>
    <property type="project" value="UniProtKB-SubCell"/>
</dbReference>
<dbReference type="PROSITE" id="PS50111">
    <property type="entry name" value="CHEMOTAXIS_TRANSDUC_2"/>
    <property type="match status" value="1"/>
</dbReference>
<dbReference type="Gene3D" id="1.10.287.950">
    <property type="entry name" value="Methyl-accepting chemotaxis protein"/>
    <property type="match status" value="1"/>
</dbReference>
<dbReference type="CDD" id="cd06225">
    <property type="entry name" value="HAMP"/>
    <property type="match status" value="1"/>
</dbReference>
<dbReference type="SUPFAM" id="SSF58104">
    <property type="entry name" value="Methyl-accepting chemotaxis protein (MCP) signaling domain"/>
    <property type="match status" value="1"/>
</dbReference>
<keyword evidence="7 10" id="KW-0472">Membrane</keyword>
<dbReference type="CDD" id="cd12913">
    <property type="entry name" value="PDC1_MCP_like"/>
    <property type="match status" value="1"/>
</dbReference>
<organism evidence="11 12">
    <name type="scientific">Aliivibrio fischeri</name>
    <name type="common">Vibrio fischeri</name>
    <dbReference type="NCBI Taxonomy" id="668"/>
    <lineage>
        <taxon>Bacteria</taxon>
        <taxon>Pseudomonadati</taxon>
        <taxon>Pseudomonadota</taxon>
        <taxon>Gammaproteobacteria</taxon>
        <taxon>Vibrionales</taxon>
        <taxon>Vibrionaceae</taxon>
        <taxon>Aliivibrio</taxon>
    </lineage>
</organism>
<evidence type="ECO:0000256" key="7">
    <source>
        <dbReference type="ARBA" id="ARBA00023136"/>
    </source>
</evidence>
<sequence>MCVECYMMRCVTICFNYEIYVSKPWLARFVLLFPHISPIKIIRSRRIMHLTLKTKLVLTSLALIVLTIVSLGTFSYQTMKTQAWDAIQSESGNTAKAYSLGIGDWFKGRQDAIVAMKEAIERDPNLDMVAHLKQTFTSGGFGLSYYGDENGVMQRQDPSLNKAGYDPRTRGWYKETLAANKGITTKPYVSHTMQALVVTLTEPVRENGRIVGVTASNLALGALIDDVLDIPVPGNGYAMLLDVSNKIVVAHPNEKMALKPISELGNGFDANNLSNEIASDGFFFTEENGKEKAVMITAVPNTNWAITLVMDKETLEAPLNSMLFELLSIGALILLFVSMFTGWLVTRQLRELGTVSDALADIANGEGDLTVRINVKSDDEVGKLADNFNQFVSRLHAMASNLREITFELNRSAAESADSAVQRSQNIRHQQDEITMVATAVTEMASATQEIAGNAENTAKSAEQAVGLTQTGHDQANQSQASIGNLAREVNSAVGIIEDLNGHALKISSILATIRSIAEQTNLLALNAAIEAARAGEQGRGFAVVADEVRVLSQRTHTSTEEIQAMIETLQSTTQEAVSVMSDSHHLAETSVKDVDEAGVSIGNIAAQINVISDMATQIASAAEEQSSVTAEISRNTEGVQEVANQMAYEAETAALQAESLKSLADSLEEEIKRYKL</sequence>
<keyword evidence="3" id="KW-1003">Cell membrane</keyword>
<accession>A0A6I3YGS2</accession>
<evidence type="ECO:0000256" key="5">
    <source>
        <dbReference type="ARBA" id="ARBA00022692"/>
    </source>
</evidence>
<dbReference type="GO" id="GO:0007165">
    <property type="term" value="P:signal transduction"/>
    <property type="evidence" value="ECO:0007669"/>
    <property type="project" value="UniProtKB-KW"/>
</dbReference>
<comment type="subcellular location">
    <subcellularLocation>
        <location evidence="1">Cell inner membrane</location>
    </subcellularLocation>
    <subcellularLocation>
        <location evidence="2">Cell membrane</location>
        <topology evidence="2">Multi-pass membrane protein</topology>
    </subcellularLocation>
</comment>
<evidence type="ECO:0000256" key="3">
    <source>
        <dbReference type="ARBA" id="ARBA00022475"/>
    </source>
</evidence>
<dbReference type="Pfam" id="PF02743">
    <property type="entry name" value="dCache_1"/>
    <property type="match status" value="1"/>
</dbReference>
<keyword evidence="8" id="KW-0807">Transducer</keyword>
<dbReference type="Pfam" id="PF00672">
    <property type="entry name" value="HAMP"/>
    <property type="match status" value="1"/>
</dbReference>
<evidence type="ECO:0000256" key="2">
    <source>
        <dbReference type="ARBA" id="ARBA00004651"/>
    </source>
</evidence>
<dbReference type="PANTHER" id="PTHR32089:SF117">
    <property type="entry name" value="METHYL ACCEPTING SENSORY TRANSDUCER WITH CACHE_1 SMALL MOLECULE BINDING DOMAIN"/>
    <property type="match status" value="1"/>
</dbReference>
<dbReference type="FunFam" id="1.10.287.950:FF:000001">
    <property type="entry name" value="Methyl-accepting chemotaxis sensory transducer"/>
    <property type="match status" value="1"/>
</dbReference>